<dbReference type="Gene3D" id="3.40.190.10">
    <property type="entry name" value="Periplasmic binding protein-like II"/>
    <property type="match status" value="1"/>
</dbReference>
<dbReference type="EMBL" id="CP021108">
    <property type="protein sequence ID" value="ARP83497.1"/>
    <property type="molecule type" value="Genomic_DNA"/>
</dbReference>
<dbReference type="Proteomes" id="UP000194151">
    <property type="component" value="Chromosome"/>
</dbReference>
<dbReference type="Gene3D" id="3.40.190.150">
    <property type="entry name" value="Bordetella uptake gene, domain 1"/>
    <property type="match status" value="1"/>
</dbReference>
<dbReference type="PROSITE" id="PS51318">
    <property type="entry name" value="TAT"/>
    <property type="match status" value="1"/>
</dbReference>
<dbReference type="KEGG" id="bgv:CAL12_23520"/>
<keyword evidence="3" id="KW-1185">Reference proteome</keyword>
<evidence type="ECO:0008006" key="4">
    <source>
        <dbReference type="Google" id="ProtNLM"/>
    </source>
</evidence>
<evidence type="ECO:0000256" key="1">
    <source>
        <dbReference type="ARBA" id="ARBA00006987"/>
    </source>
</evidence>
<sequence>MFQQLEPAMSKPVSHPPTVPVSAWSCTRRGAFRLLAAAAALLAFPGAPALAEKPLRIVVPFSAGSTIDSLARLVAATLPEVSDYKAVFVENRSGAAGIIGTNTVVRAQPDGYTLLLQANGLTTTPAVRDDLPFDTLKDLAPVILVGTTPYAFIAPASLPATSLTELFDQARKSGQKISFGTSGLGSQSQFVLVQLAKQAKVEFLEVPFRGQAEIMLGVMGDQVQLGMMNLPSALQQMQDKRIKLLATITKARTPMTPAVPTLAESGLGDLEESAWYGFLAPANTPPAVIAALNKGIAATLRRPEAQAKLAEMGLDVAASSPEAFAAKLRQETARYRAIADEQNLRARQQ</sequence>
<evidence type="ECO:0000313" key="2">
    <source>
        <dbReference type="EMBL" id="ARP83497.1"/>
    </source>
</evidence>
<accession>A0A1W6YR22</accession>
<dbReference type="InterPro" id="IPR042100">
    <property type="entry name" value="Bug_dom1"/>
</dbReference>
<organism evidence="2 3">
    <name type="scientific">Bordetella genomosp. 8</name>
    <dbReference type="NCBI Taxonomy" id="1416806"/>
    <lineage>
        <taxon>Bacteria</taxon>
        <taxon>Pseudomonadati</taxon>
        <taxon>Pseudomonadota</taxon>
        <taxon>Betaproteobacteria</taxon>
        <taxon>Burkholderiales</taxon>
        <taxon>Alcaligenaceae</taxon>
        <taxon>Bordetella</taxon>
    </lineage>
</organism>
<reference evidence="2 3" key="1">
    <citation type="submission" date="2017-05" db="EMBL/GenBank/DDBJ databases">
        <title>Complete and WGS of Bordetella genogroups.</title>
        <authorList>
            <person name="Spilker T."/>
            <person name="LiPuma J."/>
        </authorList>
    </citation>
    <scope>NUCLEOTIDE SEQUENCE [LARGE SCALE GENOMIC DNA]</scope>
    <source>
        <strain evidence="2 3">AU19157</strain>
    </source>
</reference>
<dbReference type="AlphaFoldDB" id="A0A1W6YR22"/>
<dbReference type="PANTHER" id="PTHR42928:SF5">
    <property type="entry name" value="BLR1237 PROTEIN"/>
    <property type="match status" value="1"/>
</dbReference>
<dbReference type="SUPFAM" id="SSF53850">
    <property type="entry name" value="Periplasmic binding protein-like II"/>
    <property type="match status" value="1"/>
</dbReference>
<dbReference type="InterPro" id="IPR005064">
    <property type="entry name" value="BUG"/>
</dbReference>
<gene>
    <name evidence="2" type="ORF">CAL12_23520</name>
</gene>
<comment type="similarity">
    <text evidence="1">Belongs to the UPF0065 (bug) family.</text>
</comment>
<evidence type="ECO:0000313" key="3">
    <source>
        <dbReference type="Proteomes" id="UP000194151"/>
    </source>
</evidence>
<proteinExistence type="inferred from homology"/>
<dbReference type="Pfam" id="PF03401">
    <property type="entry name" value="TctC"/>
    <property type="match status" value="1"/>
</dbReference>
<dbReference type="PANTHER" id="PTHR42928">
    <property type="entry name" value="TRICARBOXYLATE-BINDING PROTEIN"/>
    <property type="match status" value="1"/>
</dbReference>
<dbReference type="PIRSF" id="PIRSF017082">
    <property type="entry name" value="YflP"/>
    <property type="match status" value="1"/>
</dbReference>
<name>A0A1W6YR22_9BORD</name>
<dbReference type="STRING" id="1416806.CAL12_23520"/>
<protein>
    <recommendedName>
        <fullName evidence="4">ABC transporter substrate-binding protein</fullName>
    </recommendedName>
</protein>
<dbReference type="InterPro" id="IPR006311">
    <property type="entry name" value="TAT_signal"/>
</dbReference>